<dbReference type="Proteomes" id="UP001152888">
    <property type="component" value="Unassembled WGS sequence"/>
</dbReference>
<evidence type="ECO:0008006" key="4">
    <source>
        <dbReference type="Google" id="ProtNLM"/>
    </source>
</evidence>
<dbReference type="OrthoDB" id="6755551at2759"/>
<sequence length="185" mass="21549">MRSETSKKVVSEFVVLRRGIKSHFPLFKNTYEEPEDQKDKLVNAIKTMEKWGWGLSRKEVLELVGKYVTKNNIKTPSKDGIPGEDWFLSFKKRHRLSLKKPQGLEYARKQANDSFVIEQYFDMLKATLENNNLQNKPFQIYNIDETSFTLDPSKTKIVGHKNATASRITTDHGRDSSHGWQRKWG</sequence>
<feature type="region of interest" description="Disordered" evidence="1">
    <location>
        <begin position="161"/>
        <end position="185"/>
    </location>
</feature>
<keyword evidence="3" id="KW-1185">Reference proteome</keyword>
<evidence type="ECO:0000256" key="1">
    <source>
        <dbReference type="SAM" id="MobiDB-lite"/>
    </source>
</evidence>
<organism evidence="2 3">
    <name type="scientific">Acanthoscelides obtectus</name>
    <name type="common">Bean weevil</name>
    <name type="synonym">Bruchus obtectus</name>
    <dbReference type="NCBI Taxonomy" id="200917"/>
    <lineage>
        <taxon>Eukaryota</taxon>
        <taxon>Metazoa</taxon>
        <taxon>Ecdysozoa</taxon>
        <taxon>Arthropoda</taxon>
        <taxon>Hexapoda</taxon>
        <taxon>Insecta</taxon>
        <taxon>Pterygota</taxon>
        <taxon>Neoptera</taxon>
        <taxon>Endopterygota</taxon>
        <taxon>Coleoptera</taxon>
        <taxon>Polyphaga</taxon>
        <taxon>Cucujiformia</taxon>
        <taxon>Chrysomeloidea</taxon>
        <taxon>Chrysomelidae</taxon>
        <taxon>Bruchinae</taxon>
        <taxon>Bruchini</taxon>
        <taxon>Acanthoscelides</taxon>
    </lineage>
</organism>
<protein>
    <recommendedName>
        <fullName evidence="4">HTH CENPB-type domain-containing protein</fullName>
    </recommendedName>
</protein>
<reference evidence="2" key="1">
    <citation type="submission" date="2022-03" db="EMBL/GenBank/DDBJ databases">
        <authorList>
            <person name="Sayadi A."/>
        </authorList>
    </citation>
    <scope>NUCLEOTIDE SEQUENCE</scope>
</reference>
<accession>A0A9P0JI27</accession>
<comment type="caution">
    <text evidence="2">The sequence shown here is derived from an EMBL/GenBank/DDBJ whole genome shotgun (WGS) entry which is preliminary data.</text>
</comment>
<name>A0A9P0JI27_ACAOB</name>
<dbReference type="AlphaFoldDB" id="A0A9P0JI27"/>
<evidence type="ECO:0000313" key="3">
    <source>
        <dbReference type="Proteomes" id="UP001152888"/>
    </source>
</evidence>
<gene>
    <name evidence="2" type="ORF">ACAOBT_LOCUS624</name>
</gene>
<evidence type="ECO:0000313" key="2">
    <source>
        <dbReference type="EMBL" id="CAH1954589.1"/>
    </source>
</evidence>
<proteinExistence type="predicted"/>
<dbReference type="EMBL" id="CAKOFQ010006655">
    <property type="protein sequence ID" value="CAH1954589.1"/>
    <property type="molecule type" value="Genomic_DNA"/>
</dbReference>